<dbReference type="AlphaFoldDB" id="A0A833QG85"/>
<protein>
    <recommendedName>
        <fullName evidence="1">protein-serine/threonine phosphatase</fullName>
        <ecNumber evidence="1">3.1.3.16</ecNumber>
    </recommendedName>
</protein>
<comment type="catalytic activity">
    <reaction evidence="5">
        <text>O-phospho-L-threonyl-[protein] + H2O = L-threonyl-[protein] + phosphate</text>
        <dbReference type="Rhea" id="RHEA:47004"/>
        <dbReference type="Rhea" id="RHEA-COMP:11060"/>
        <dbReference type="Rhea" id="RHEA-COMP:11605"/>
        <dbReference type="ChEBI" id="CHEBI:15377"/>
        <dbReference type="ChEBI" id="CHEBI:30013"/>
        <dbReference type="ChEBI" id="CHEBI:43474"/>
        <dbReference type="ChEBI" id="CHEBI:61977"/>
        <dbReference type="EC" id="3.1.3.16"/>
    </reaction>
</comment>
<gene>
    <name evidence="8" type="ORF">FCM35_KLT12466</name>
</gene>
<dbReference type="SMART" id="SM00332">
    <property type="entry name" value="PP2Cc"/>
    <property type="match status" value="1"/>
</dbReference>
<evidence type="ECO:0000256" key="5">
    <source>
        <dbReference type="ARBA" id="ARBA00048336"/>
    </source>
</evidence>
<comment type="caution">
    <text evidence="8">The sequence shown here is derived from an EMBL/GenBank/DDBJ whole genome shotgun (WGS) entry which is preliminary data.</text>
</comment>
<dbReference type="Proteomes" id="UP000623129">
    <property type="component" value="Unassembled WGS sequence"/>
</dbReference>
<evidence type="ECO:0000256" key="6">
    <source>
        <dbReference type="SAM" id="MobiDB-lite"/>
    </source>
</evidence>
<dbReference type="InterPro" id="IPR001932">
    <property type="entry name" value="PPM-type_phosphatase-like_dom"/>
</dbReference>
<evidence type="ECO:0000256" key="3">
    <source>
        <dbReference type="ARBA" id="ARBA00022912"/>
    </source>
</evidence>
<feature type="region of interest" description="Disordered" evidence="6">
    <location>
        <begin position="1"/>
        <end position="51"/>
    </location>
</feature>
<organism evidence="8 9">
    <name type="scientific">Carex littledalei</name>
    <dbReference type="NCBI Taxonomy" id="544730"/>
    <lineage>
        <taxon>Eukaryota</taxon>
        <taxon>Viridiplantae</taxon>
        <taxon>Streptophyta</taxon>
        <taxon>Embryophyta</taxon>
        <taxon>Tracheophyta</taxon>
        <taxon>Spermatophyta</taxon>
        <taxon>Magnoliopsida</taxon>
        <taxon>Liliopsida</taxon>
        <taxon>Poales</taxon>
        <taxon>Cyperaceae</taxon>
        <taxon>Cyperoideae</taxon>
        <taxon>Cariceae</taxon>
        <taxon>Carex</taxon>
        <taxon>Carex subgen. Euthyceras</taxon>
    </lineage>
</organism>
<feature type="compositionally biased region" description="Polar residues" evidence="6">
    <location>
        <begin position="85"/>
        <end position="94"/>
    </location>
</feature>
<feature type="region of interest" description="Disordered" evidence="6">
    <location>
        <begin position="81"/>
        <end position="123"/>
    </location>
</feature>
<evidence type="ECO:0000256" key="4">
    <source>
        <dbReference type="ARBA" id="ARBA00047761"/>
    </source>
</evidence>
<sequence>MVAVATGVRRPGSHRRRSSPLTRRRSANKSKQQQALLLSSPTESLTNSQSEEESNCTMAALECMLGLARVFGMESCLLSADERTSSTNGSTSPASPGRRGKRSMKRRPGSRGSSVEGLRGTPGRLAGCGSSLSGAACMFTQQGKKGVNQDAMLVWENFGPRSDTTLCGVFDGHGPFGHLVAKRVRDHLPLNLNSHMPTEDICDNASSIASINIATEETPLSTDAGSDKEEEKSADFYAVMKDSLLKAFKDMDKDLRLHGNIDCFFSGTTAVTVVKQGRDLVVGNLGDSRAILGTRDSNNRLMPVQLTVDLKPNVPREAERIRKYKGRVFALRDEPEVARVWLPNYDTPGLAMARAFGDFCLKGFGLISEPEVSYRRLTERDEFVVLATDGVWDVLTNKEVVDIVAAAPTQSTAARLLVESAVRSWRHKYPTSKIDDCAAVCLFLDSDSVAEAGTSLNFERTESEYDINNDDGSIMPTDEENLVSRADTLFSLPRYVSGGNLAISAKKSS</sequence>
<dbReference type="CDD" id="cd00143">
    <property type="entry name" value="PP2Cc"/>
    <property type="match status" value="1"/>
</dbReference>
<dbReference type="InterPro" id="IPR036457">
    <property type="entry name" value="PPM-type-like_dom_sf"/>
</dbReference>
<dbReference type="PANTHER" id="PTHR47992">
    <property type="entry name" value="PROTEIN PHOSPHATASE"/>
    <property type="match status" value="1"/>
</dbReference>
<keyword evidence="9" id="KW-1185">Reference proteome</keyword>
<comment type="catalytic activity">
    <reaction evidence="4">
        <text>O-phospho-L-seryl-[protein] + H2O = L-seryl-[protein] + phosphate</text>
        <dbReference type="Rhea" id="RHEA:20629"/>
        <dbReference type="Rhea" id="RHEA-COMP:9863"/>
        <dbReference type="Rhea" id="RHEA-COMP:11604"/>
        <dbReference type="ChEBI" id="CHEBI:15377"/>
        <dbReference type="ChEBI" id="CHEBI:29999"/>
        <dbReference type="ChEBI" id="CHEBI:43474"/>
        <dbReference type="ChEBI" id="CHEBI:83421"/>
        <dbReference type="EC" id="3.1.3.16"/>
    </reaction>
</comment>
<dbReference type="Pfam" id="PF00481">
    <property type="entry name" value="PP2C"/>
    <property type="match status" value="1"/>
</dbReference>
<evidence type="ECO:0000313" key="8">
    <source>
        <dbReference type="EMBL" id="KAF3323735.1"/>
    </source>
</evidence>
<feature type="domain" description="PPM-type phosphatase" evidence="7">
    <location>
        <begin position="135"/>
        <end position="444"/>
    </location>
</feature>
<dbReference type="Gene3D" id="3.60.40.10">
    <property type="entry name" value="PPM-type phosphatase domain"/>
    <property type="match status" value="1"/>
</dbReference>
<feature type="compositionally biased region" description="Basic residues" evidence="6">
    <location>
        <begin position="11"/>
        <end position="28"/>
    </location>
</feature>
<dbReference type="OrthoDB" id="10264738at2759"/>
<feature type="compositionally biased region" description="Basic residues" evidence="6">
    <location>
        <begin position="98"/>
        <end position="109"/>
    </location>
</feature>
<name>A0A833QG85_9POAL</name>
<accession>A0A833QG85</accession>
<evidence type="ECO:0000256" key="1">
    <source>
        <dbReference type="ARBA" id="ARBA00013081"/>
    </source>
</evidence>
<keyword evidence="3" id="KW-0904">Protein phosphatase</keyword>
<dbReference type="GO" id="GO:0004722">
    <property type="term" value="F:protein serine/threonine phosphatase activity"/>
    <property type="evidence" value="ECO:0007669"/>
    <property type="project" value="UniProtKB-EC"/>
</dbReference>
<keyword evidence="2" id="KW-0378">Hydrolase</keyword>
<dbReference type="SUPFAM" id="SSF81606">
    <property type="entry name" value="PP2C-like"/>
    <property type="match status" value="1"/>
</dbReference>
<evidence type="ECO:0000313" key="9">
    <source>
        <dbReference type="Proteomes" id="UP000623129"/>
    </source>
</evidence>
<dbReference type="InterPro" id="IPR015655">
    <property type="entry name" value="PP2C"/>
</dbReference>
<evidence type="ECO:0000259" key="7">
    <source>
        <dbReference type="PROSITE" id="PS51746"/>
    </source>
</evidence>
<dbReference type="EC" id="3.1.3.16" evidence="1"/>
<dbReference type="EMBL" id="SWLB01000023">
    <property type="protein sequence ID" value="KAF3323735.1"/>
    <property type="molecule type" value="Genomic_DNA"/>
</dbReference>
<dbReference type="PROSITE" id="PS51746">
    <property type="entry name" value="PPM_2"/>
    <property type="match status" value="1"/>
</dbReference>
<evidence type="ECO:0000256" key="2">
    <source>
        <dbReference type="ARBA" id="ARBA00022801"/>
    </source>
</evidence>
<proteinExistence type="predicted"/>
<reference evidence="8" key="1">
    <citation type="submission" date="2020-01" db="EMBL/GenBank/DDBJ databases">
        <title>Genome sequence of Kobresia littledalei, the first chromosome-level genome in the family Cyperaceae.</title>
        <authorList>
            <person name="Qu G."/>
        </authorList>
    </citation>
    <scope>NUCLEOTIDE SEQUENCE</scope>
    <source>
        <strain evidence="8">C.B.Clarke</strain>
        <tissue evidence="8">Leaf</tissue>
    </source>
</reference>
<feature type="compositionally biased region" description="Polar residues" evidence="6">
    <location>
        <begin position="29"/>
        <end position="49"/>
    </location>
</feature>